<dbReference type="RefSeq" id="WP_092627795.1">
    <property type="nucleotide sequence ID" value="NZ_FNFM01000005.1"/>
</dbReference>
<dbReference type="SUPFAM" id="SSF102588">
    <property type="entry name" value="LmbE-like"/>
    <property type="match status" value="1"/>
</dbReference>
<reference evidence="3" key="1">
    <citation type="submission" date="2016-10" db="EMBL/GenBank/DDBJ databases">
        <authorList>
            <person name="Varghese N."/>
            <person name="Submissions S."/>
        </authorList>
    </citation>
    <scope>NUCLEOTIDE SEQUENCE [LARGE SCALE GENOMIC DNA]</scope>
    <source>
        <strain evidence="3">DSM 45460</strain>
    </source>
</reference>
<organism evidence="2 3">
    <name type="scientific">Actinopolyspora mzabensis</name>
    <dbReference type="NCBI Taxonomy" id="995066"/>
    <lineage>
        <taxon>Bacteria</taxon>
        <taxon>Bacillati</taxon>
        <taxon>Actinomycetota</taxon>
        <taxon>Actinomycetes</taxon>
        <taxon>Actinopolysporales</taxon>
        <taxon>Actinopolysporaceae</taxon>
        <taxon>Actinopolyspora</taxon>
    </lineage>
</organism>
<sequence length="244" mass="26992">MSTYDPHPTTSESEWMRTVSGLPPGVPELGGRVVVVAAHPDDECLALGGVLQELRRLPGELRIVVATDGEAAYPELNKADRAELARTRRRELHAALRVHGLPAVPVTWLGLPDSELVSHEAALADRLRALLTGATATVAPWPRDPHPDHQVAGRAAARTRPPRSRMWSYPIWMWHWMRPNEEVIPWRRAVLHRLSPAQQARKNAALEEFVSQRVPPPGVGGAVLPPEVLAHFGRGVEVLFQEHP</sequence>
<dbReference type="PANTHER" id="PTHR12993">
    <property type="entry name" value="N-ACETYLGLUCOSAMINYL-PHOSPHATIDYLINOSITOL DE-N-ACETYLASE-RELATED"/>
    <property type="match status" value="1"/>
</dbReference>
<keyword evidence="3" id="KW-1185">Reference proteome</keyword>
<keyword evidence="1" id="KW-0862">Zinc</keyword>
<dbReference type="GO" id="GO:0016137">
    <property type="term" value="P:glycoside metabolic process"/>
    <property type="evidence" value="ECO:0007669"/>
    <property type="project" value="UniProtKB-ARBA"/>
</dbReference>
<gene>
    <name evidence="2" type="ORF">SAMN04487820_105239</name>
</gene>
<dbReference type="InterPro" id="IPR003737">
    <property type="entry name" value="GlcNAc_PI_deacetylase-related"/>
</dbReference>
<dbReference type="InterPro" id="IPR024078">
    <property type="entry name" value="LmbE-like_dom_sf"/>
</dbReference>
<dbReference type="PANTHER" id="PTHR12993:SF29">
    <property type="entry name" value="BLR3841 PROTEIN"/>
    <property type="match status" value="1"/>
</dbReference>
<dbReference type="Proteomes" id="UP000199213">
    <property type="component" value="Unassembled WGS sequence"/>
</dbReference>
<dbReference type="Pfam" id="PF02585">
    <property type="entry name" value="PIG-L"/>
    <property type="match status" value="1"/>
</dbReference>
<dbReference type="OrthoDB" id="116799at2"/>
<evidence type="ECO:0000313" key="2">
    <source>
        <dbReference type="EMBL" id="SDK20779.1"/>
    </source>
</evidence>
<protein>
    <submittedName>
        <fullName evidence="2">N-acetylglucosaminyl deacetylase, LmbE family</fullName>
    </submittedName>
</protein>
<proteinExistence type="predicted"/>
<dbReference type="AlphaFoldDB" id="A0A1G9A078"/>
<name>A0A1G9A078_ACTMZ</name>
<accession>A0A1G9A078</accession>
<evidence type="ECO:0000313" key="3">
    <source>
        <dbReference type="Proteomes" id="UP000199213"/>
    </source>
</evidence>
<evidence type="ECO:0000256" key="1">
    <source>
        <dbReference type="ARBA" id="ARBA00022833"/>
    </source>
</evidence>
<dbReference type="GO" id="GO:0016811">
    <property type="term" value="F:hydrolase activity, acting on carbon-nitrogen (but not peptide) bonds, in linear amides"/>
    <property type="evidence" value="ECO:0007669"/>
    <property type="project" value="TreeGrafter"/>
</dbReference>
<dbReference type="EMBL" id="FNFM01000005">
    <property type="protein sequence ID" value="SDK20779.1"/>
    <property type="molecule type" value="Genomic_DNA"/>
</dbReference>
<dbReference type="Gene3D" id="3.40.50.10320">
    <property type="entry name" value="LmbE-like"/>
    <property type="match status" value="1"/>
</dbReference>